<organism evidence="1 2">
    <name type="scientific">Devosia insulae DS-56</name>
    <dbReference type="NCBI Taxonomy" id="1116389"/>
    <lineage>
        <taxon>Bacteria</taxon>
        <taxon>Pseudomonadati</taxon>
        <taxon>Pseudomonadota</taxon>
        <taxon>Alphaproteobacteria</taxon>
        <taxon>Hyphomicrobiales</taxon>
        <taxon>Devosiaceae</taxon>
        <taxon>Devosia</taxon>
    </lineage>
</organism>
<proteinExistence type="predicted"/>
<gene>
    <name evidence="1" type="ORF">VW23_020230</name>
</gene>
<reference evidence="1 2" key="1">
    <citation type="journal article" date="2015" name="Genome Announc.">
        <title>Genome Assemblies of Three Soil-Associated Devosia species: D. insulae, D. limi, and D. soli.</title>
        <authorList>
            <person name="Hassan Y.I."/>
            <person name="Lepp D."/>
            <person name="Zhou T."/>
        </authorList>
    </citation>
    <scope>NUCLEOTIDE SEQUENCE [LARGE SCALE GENOMIC DNA]</scope>
    <source>
        <strain evidence="1 2">DS-56</strain>
    </source>
</reference>
<comment type="caution">
    <text evidence="1">The sequence shown here is derived from an EMBL/GenBank/DDBJ whole genome shotgun (WGS) entry which is preliminary data.</text>
</comment>
<accession>A0A1E5XPW7</accession>
<name>A0A1E5XPW7_9HYPH</name>
<sequence length="68" mass="7887">MTTFVVHIPAAEVHRFYMFDQGAVQRVPSPHVVSLRPDRSIMVVRTTFRTVSKMAKMFPDWHFQALLA</sequence>
<dbReference type="Proteomes" id="UP000095463">
    <property type="component" value="Unassembled WGS sequence"/>
</dbReference>
<evidence type="ECO:0000313" key="2">
    <source>
        <dbReference type="Proteomes" id="UP000095463"/>
    </source>
</evidence>
<dbReference type="RefSeq" id="WP_069910147.1">
    <property type="nucleotide sequence ID" value="NZ_LAJE02000194.1"/>
</dbReference>
<dbReference type="OrthoDB" id="9863311at2"/>
<keyword evidence="2" id="KW-1185">Reference proteome</keyword>
<dbReference type="EMBL" id="LAJE02000194">
    <property type="protein sequence ID" value="OEO30633.1"/>
    <property type="molecule type" value="Genomic_DNA"/>
</dbReference>
<evidence type="ECO:0000313" key="1">
    <source>
        <dbReference type="EMBL" id="OEO30633.1"/>
    </source>
</evidence>
<dbReference type="AlphaFoldDB" id="A0A1E5XPW7"/>
<protein>
    <submittedName>
        <fullName evidence="1">Uncharacterized protein</fullName>
    </submittedName>
</protein>